<dbReference type="PANTHER" id="PTHR42709">
    <property type="entry name" value="ALKALINE PHOSPHATASE LIKE PROTEIN"/>
    <property type="match status" value="1"/>
</dbReference>
<feature type="transmembrane region" description="Helical" evidence="1">
    <location>
        <begin position="21"/>
        <end position="45"/>
    </location>
</feature>
<sequence>MDSSDVRRTGKTMFEHLDLNALIAAYGYWVIFLGCLLEGETVLILGGMAAHQGALQLLQVIGLATLGGMLGDQLLFWTGRYSGERLLPKLKRHQSAIKRVEGLIQRYPTTSVFAVRFLYGMRLVGPMVIGASRLSPWRFALINVLSAAVWATLFVCAGYWAGEALQHLLGDLKPYRLPIFLAVVALVTVAALVRYLRRRSRATHD</sequence>
<feature type="transmembrane region" description="Helical" evidence="1">
    <location>
        <begin position="57"/>
        <end position="77"/>
    </location>
</feature>
<dbReference type="PROSITE" id="PS51257">
    <property type="entry name" value="PROKAR_LIPOPROTEIN"/>
    <property type="match status" value="1"/>
</dbReference>
<keyword evidence="1" id="KW-1133">Transmembrane helix</keyword>
<feature type="domain" description="VTT" evidence="2">
    <location>
        <begin position="39"/>
        <end position="159"/>
    </location>
</feature>
<dbReference type="PANTHER" id="PTHR42709:SF2">
    <property type="entry name" value="INNER MEMBRANE PROTEIN YOHD"/>
    <property type="match status" value="1"/>
</dbReference>
<accession>A0A3M3X093</accession>
<evidence type="ECO:0000256" key="1">
    <source>
        <dbReference type="SAM" id="Phobius"/>
    </source>
</evidence>
<keyword evidence="1" id="KW-0812">Transmembrane</keyword>
<feature type="transmembrane region" description="Helical" evidence="1">
    <location>
        <begin position="139"/>
        <end position="162"/>
    </location>
</feature>
<dbReference type="EMBL" id="RBPX01000224">
    <property type="protein sequence ID" value="RMO63418.1"/>
    <property type="molecule type" value="Genomic_DNA"/>
</dbReference>
<gene>
    <name evidence="3" type="ORF">ALQ37_05050</name>
</gene>
<organism evidence="3 4">
    <name type="scientific">Pseudomonas syringae pv. aptata</name>
    <dbReference type="NCBI Taxonomy" id="83167"/>
    <lineage>
        <taxon>Bacteria</taxon>
        <taxon>Pseudomonadati</taxon>
        <taxon>Pseudomonadota</taxon>
        <taxon>Gammaproteobacteria</taxon>
        <taxon>Pseudomonadales</taxon>
        <taxon>Pseudomonadaceae</taxon>
        <taxon>Pseudomonas</taxon>
        <taxon>Pseudomonas syringae</taxon>
    </lineage>
</organism>
<comment type="caution">
    <text evidence="3">The sequence shown here is derived from an EMBL/GenBank/DDBJ whole genome shotgun (WGS) entry which is preliminary data.</text>
</comment>
<dbReference type="AlphaFoldDB" id="A0A3M3X093"/>
<dbReference type="InterPro" id="IPR032816">
    <property type="entry name" value="VTT_dom"/>
</dbReference>
<protein>
    <recommendedName>
        <fullName evidence="2">VTT domain-containing protein</fullName>
    </recommendedName>
</protein>
<keyword evidence="1" id="KW-0472">Membrane</keyword>
<proteinExistence type="predicted"/>
<dbReference type="Pfam" id="PF09335">
    <property type="entry name" value="VTT_dom"/>
    <property type="match status" value="1"/>
</dbReference>
<evidence type="ECO:0000313" key="3">
    <source>
        <dbReference type="EMBL" id="RMO63418.1"/>
    </source>
</evidence>
<reference evidence="3 4" key="1">
    <citation type="submission" date="2018-08" db="EMBL/GenBank/DDBJ databases">
        <title>Recombination of ecologically and evolutionarily significant loci maintains genetic cohesion in the Pseudomonas syringae species complex.</title>
        <authorList>
            <person name="Dillon M."/>
            <person name="Thakur S."/>
            <person name="Almeida R.N.D."/>
            <person name="Weir B.S."/>
            <person name="Guttman D.S."/>
        </authorList>
    </citation>
    <scope>NUCLEOTIDE SEQUENCE [LARGE SCALE GENOMIC DNA]</scope>
    <source>
        <strain evidence="3 4">ICMP 4388</strain>
    </source>
</reference>
<dbReference type="InterPro" id="IPR051311">
    <property type="entry name" value="DedA_domain"/>
</dbReference>
<name>A0A3M3X093_PSEAP</name>
<evidence type="ECO:0000313" key="4">
    <source>
        <dbReference type="Proteomes" id="UP000274541"/>
    </source>
</evidence>
<feature type="transmembrane region" description="Helical" evidence="1">
    <location>
        <begin position="177"/>
        <end position="196"/>
    </location>
</feature>
<dbReference type="Proteomes" id="UP000274541">
    <property type="component" value="Unassembled WGS sequence"/>
</dbReference>
<dbReference type="GO" id="GO:0005886">
    <property type="term" value="C:plasma membrane"/>
    <property type="evidence" value="ECO:0007669"/>
    <property type="project" value="TreeGrafter"/>
</dbReference>
<evidence type="ECO:0000259" key="2">
    <source>
        <dbReference type="Pfam" id="PF09335"/>
    </source>
</evidence>